<dbReference type="GO" id="GO:0008270">
    <property type="term" value="F:zinc ion binding"/>
    <property type="evidence" value="ECO:0007669"/>
    <property type="project" value="InterPro"/>
</dbReference>
<keyword evidence="7" id="KW-1185">Reference proteome</keyword>
<keyword evidence="2" id="KW-0479">Metal-binding</keyword>
<feature type="compositionally biased region" description="Polar residues" evidence="4">
    <location>
        <begin position="81"/>
        <end position="94"/>
    </location>
</feature>
<dbReference type="GO" id="GO:0000981">
    <property type="term" value="F:DNA-binding transcription factor activity, RNA polymerase II-specific"/>
    <property type="evidence" value="ECO:0007669"/>
    <property type="project" value="InterPro"/>
</dbReference>
<dbReference type="SMART" id="SM00906">
    <property type="entry name" value="Fungal_trans"/>
    <property type="match status" value="1"/>
</dbReference>
<name>A0A9P9ALA0_9HYPO</name>
<dbReference type="GO" id="GO:0003677">
    <property type="term" value="F:DNA binding"/>
    <property type="evidence" value="ECO:0007669"/>
    <property type="project" value="InterPro"/>
</dbReference>
<dbReference type="CDD" id="cd12148">
    <property type="entry name" value="fungal_TF_MHR"/>
    <property type="match status" value="1"/>
</dbReference>
<dbReference type="GO" id="GO:0006351">
    <property type="term" value="P:DNA-templated transcription"/>
    <property type="evidence" value="ECO:0007669"/>
    <property type="project" value="InterPro"/>
</dbReference>
<evidence type="ECO:0000313" key="7">
    <source>
        <dbReference type="Proteomes" id="UP000777438"/>
    </source>
</evidence>
<dbReference type="InterPro" id="IPR007219">
    <property type="entry name" value="XnlR_reg_dom"/>
</dbReference>
<evidence type="ECO:0000256" key="1">
    <source>
        <dbReference type="ARBA" id="ARBA00004123"/>
    </source>
</evidence>
<accession>A0A9P9ALA0</accession>
<protein>
    <recommendedName>
        <fullName evidence="5">Zn(2)-C6 fungal-type domain-containing protein</fullName>
    </recommendedName>
</protein>
<dbReference type="PROSITE" id="PS50048">
    <property type="entry name" value="ZN2_CY6_FUNGAL_2"/>
    <property type="match status" value="1"/>
</dbReference>
<evidence type="ECO:0000259" key="5">
    <source>
        <dbReference type="PROSITE" id="PS50048"/>
    </source>
</evidence>
<evidence type="ECO:0000256" key="3">
    <source>
        <dbReference type="ARBA" id="ARBA00023242"/>
    </source>
</evidence>
<dbReference type="Proteomes" id="UP000777438">
    <property type="component" value="Unassembled WGS sequence"/>
</dbReference>
<dbReference type="Pfam" id="PF00172">
    <property type="entry name" value="Zn_clus"/>
    <property type="match status" value="1"/>
</dbReference>
<dbReference type="InterPro" id="IPR036864">
    <property type="entry name" value="Zn2-C6_fun-type_DNA-bd_sf"/>
</dbReference>
<dbReference type="EMBL" id="JAGPYM010000025">
    <property type="protein sequence ID" value="KAH6880675.1"/>
    <property type="molecule type" value="Genomic_DNA"/>
</dbReference>
<organism evidence="6 7">
    <name type="scientific">Thelonectria olida</name>
    <dbReference type="NCBI Taxonomy" id="1576542"/>
    <lineage>
        <taxon>Eukaryota</taxon>
        <taxon>Fungi</taxon>
        <taxon>Dikarya</taxon>
        <taxon>Ascomycota</taxon>
        <taxon>Pezizomycotina</taxon>
        <taxon>Sordariomycetes</taxon>
        <taxon>Hypocreomycetidae</taxon>
        <taxon>Hypocreales</taxon>
        <taxon>Nectriaceae</taxon>
        <taxon>Thelonectria</taxon>
    </lineage>
</organism>
<keyword evidence="3" id="KW-0539">Nucleus</keyword>
<dbReference type="AlphaFoldDB" id="A0A9P9ALA0"/>
<comment type="caution">
    <text evidence="6">The sequence shown here is derived from an EMBL/GenBank/DDBJ whole genome shotgun (WGS) entry which is preliminary data.</text>
</comment>
<dbReference type="SUPFAM" id="SSF57701">
    <property type="entry name" value="Zn2/Cys6 DNA-binding domain"/>
    <property type="match status" value="1"/>
</dbReference>
<dbReference type="PROSITE" id="PS00463">
    <property type="entry name" value="ZN2_CY6_FUNGAL_1"/>
    <property type="match status" value="1"/>
</dbReference>
<dbReference type="SMART" id="SM00066">
    <property type="entry name" value="GAL4"/>
    <property type="match status" value="1"/>
</dbReference>
<dbReference type="Gene3D" id="4.10.240.10">
    <property type="entry name" value="Zn(2)-C6 fungal-type DNA-binding domain"/>
    <property type="match status" value="1"/>
</dbReference>
<dbReference type="InterPro" id="IPR001138">
    <property type="entry name" value="Zn2Cys6_DnaBD"/>
</dbReference>
<evidence type="ECO:0000256" key="4">
    <source>
        <dbReference type="SAM" id="MobiDB-lite"/>
    </source>
</evidence>
<feature type="region of interest" description="Disordered" evidence="4">
    <location>
        <begin position="81"/>
        <end position="117"/>
    </location>
</feature>
<evidence type="ECO:0000256" key="2">
    <source>
        <dbReference type="ARBA" id="ARBA00022723"/>
    </source>
</evidence>
<dbReference type="GO" id="GO:0005634">
    <property type="term" value="C:nucleus"/>
    <property type="evidence" value="ECO:0007669"/>
    <property type="project" value="UniProtKB-SubCell"/>
</dbReference>
<feature type="domain" description="Zn(2)-C6 fungal-type" evidence="5">
    <location>
        <begin position="17"/>
        <end position="46"/>
    </location>
</feature>
<dbReference type="PANTHER" id="PTHR31001:SF50">
    <property type="entry name" value="ZN(II)2CYS6 TRANSCRIPTION FACTOR (EUROFUNG)"/>
    <property type="match status" value="1"/>
</dbReference>
<gene>
    <name evidence="6" type="ORF">B0T10DRAFT_142317</name>
</gene>
<dbReference type="PANTHER" id="PTHR31001">
    <property type="entry name" value="UNCHARACTERIZED TRANSCRIPTIONAL REGULATORY PROTEIN"/>
    <property type="match status" value="1"/>
</dbReference>
<evidence type="ECO:0000313" key="6">
    <source>
        <dbReference type="EMBL" id="KAH6880675.1"/>
    </source>
</evidence>
<dbReference type="OrthoDB" id="435881at2759"/>
<dbReference type="InterPro" id="IPR050613">
    <property type="entry name" value="Sec_Metabolite_Reg"/>
</dbReference>
<dbReference type="Pfam" id="PF04082">
    <property type="entry name" value="Fungal_trans"/>
    <property type="match status" value="1"/>
</dbReference>
<sequence length="729" mass="82214">MEDLRGGNHHDPRTRWTCITCRRRKIKCDKTNPCTTCRKANIECITPPSGRSSAKSRKRADHHGNLDERIAKLEGILNSVGQPNNSHIGTSNNPCEGDEATLFQQPPEGSPLPEEKDQVDDTVTHNLSRLFIHSGGSRFVNTCMLDVLEQEVPSLKGTLEKNEQHDSADDSLRSAPEGGATGRSLHFRPMSSVNGWFGPLLHPQTLQRMWSLFKVRVDPVVKVLHIPSLDPIITAARDLSRLSEELKALVFAICYGAIASLSDEECLAEFGESHAILSSQYRSACEQACALGGFLESTKIITLQAYVIYLAGLRRDESTKVVWSLTGLAMRVAQTMGLRSDGVHWGLSPFDIEMRRRLWWELCTLEAQISEEHGCAPAVAEAQFDTRMPLNIDDVDLYPGMAELPVSKMGVTEMTISLIKFELTDALQHILRQWHNTAPQLSSSERIVAELTIEQKEVWIYQRHQQIEQIYLSGLDLSLPSAWVVATVIRLHLSTMWLMVFPHKQRHDGGVVLPERIREKLFIASIESIENGNLLDNDSRASQCRWYFGMYRQWHSVVFTLSELCRRAQGQLVDRAWDAVEVMVRTRFWNRKKVQQLLLWQLVKRMLIKARMAREKTFLHNSLSRGVRPNGDRPVSIACYPAIDALLKSERCVKVMSPKAGASYPTATLEYLEAQTTFTGVAEINPPQQMHRAVAVDGAWDPLDFNTGTPLLYTEEFVREVLGDDSVPD</sequence>
<feature type="region of interest" description="Disordered" evidence="4">
    <location>
        <begin position="161"/>
        <end position="184"/>
    </location>
</feature>
<reference evidence="6 7" key="1">
    <citation type="journal article" date="2021" name="Nat. Commun.">
        <title>Genetic determinants of endophytism in the Arabidopsis root mycobiome.</title>
        <authorList>
            <person name="Mesny F."/>
            <person name="Miyauchi S."/>
            <person name="Thiergart T."/>
            <person name="Pickel B."/>
            <person name="Atanasova L."/>
            <person name="Karlsson M."/>
            <person name="Huettel B."/>
            <person name="Barry K.W."/>
            <person name="Haridas S."/>
            <person name="Chen C."/>
            <person name="Bauer D."/>
            <person name="Andreopoulos W."/>
            <person name="Pangilinan J."/>
            <person name="LaButti K."/>
            <person name="Riley R."/>
            <person name="Lipzen A."/>
            <person name="Clum A."/>
            <person name="Drula E."/>
            <person name="Henrissat B."/>
            <person name="Kohler A."/>
            <person name="Grigoriev I.V."/>
            <person name="Martin F.M."/>
            <person name="Hacquard S."/>
        </authorList>
    </citation>
    <scope>NUCLEOTIDE SEQUENCE [LARGE SCALE GENOMIC DNA]</scope>
    <source>
        <strain evidence="6 7">MPI-CAGE-CH-0241</strain>
    </source>
</reference>
<feature type="compositionally biased region" description="Basic and acidic residues" evidence="4">
    <location>
        <begin position="161"/>
        <end position="172"/>
    </location>
</feature>
<comment type="subcellular location">
    <subcellularLocation>
        <location evidence="1">Nucleus</location>
    </subcellularLocation>
</comment>
<dbReference type="CDD" id="cd00067">
    <property type="entry name" value="GAL4"/>
    <property type="match status" value="1"/>
</dbReference>
<proteinExistence type="predicted"/>